<dbReference type="AlphaFoldDB" id="A0A067ME57"/>
<organism evidence="3 4">
    <name type="scientific">Botryobasidium botryosum (strain FD-172 SS1)</name>
    <dbReference type="NCBI Taxonomy" id="930990"/>
    <lineage>
        <taxon>Eukaryota</taxon>
        <taxon>Fungi</taxon>
        <taxon>Dikarya</taxon>
        <taxon>Basidiomycota</taxon>
        <taxon>Agaricomycotina</taxon>
        <taxon>Agaricomycetes</taxon>
        <taxon>Cantharellales</taxon>
        <taxon>Botryobasidiaceae</taxon>
        <taxon>Botryobasidium</taxon>
    </lineage>
</organism>
<evidence type="ECO:0000256" key="1">
    <source>
        <dbReference type="PROSITE-ProRule" id="PRU00221"/>
    </source>
</evidence>
<dbReference type="Pfam" id="PF07714">
    <property type="entry name" value="PK_Tyr_Ser-Thr"/>
    <property type="match status" value="1"/>
</dbReference>
<dbReference type="OrthoDB" id="539158at2759"/>
<dbReference type="STRING" id="930990.A0A067ME57"/>
<dbReference type="Gene3D" id="1.10.510.10">
    <property type="entry name" value="Transferase(Phosphotransferase) domain 1"/>
    <property type="match status" value="1"/>
</dbReference>
<dbReference type="InterPro" id="IPR015943">
    <property type="entry name" value="WD40/YVTN_repeat-like_dom_sf"/>
</dbReference>
<dbReference type="PROSITE" id="PS50011">
    <property type="entry name" value="PROTEIN_KINASE_DOM"/>
    <property type="match status" value="1"/>
</dbReference>
<sequence>MDTPRLYTPRTSCASRISSLDRRTTIVDIAPALAQIGRRVDGGGFGEVYEGKMDRADGRVKVALKKLRNERPLSDLRRRIQREGALWQQLEHAHILYLYGICEKGTDIYLVSPWMPNGNVMSYLRRHPTSDRHELLTQTADALAYLHDKGIVHGGIKGKNILVSEDGEALLCDVGLSTIFNIEDPSSSSSAQSSGVVRWMAPELHTGSDQSKAVDVYAFGMLALEIYTGAIPFQDVSSDGLVIQQVTAGTRPSRPSGPRNLPDHLWELIEKCWHTDPETRPDIALAFDLLSKASSSPRRSVAKTSAVEVMPMTRANCSSTPIEDISISADGKLLVVASGDHLSSTVKIVDFKSGVIKWDLTDRIITSWTEIDMPNPDDIEAASPEPPERSLISKVFSSLIPSQFFSGVYRTLRRSISAAWEAIFPEPVASQKPTGFARFLRRSRPSSDYITESEKSLGPLCFGQFVVGTKKLEDVVAIATGDKIQMCIVTPRSADFTDCVLSVPRMPVAPESYPASVYRASVASSLRSQGEITHVEVSILAFSQPDEQLRVSLFAACNDEAIRVYKDPLRQRLATNQSSLFTSSSAPATPISEIPLSVGTWEIDPTHILFLESPCSPDVKIRTLSSLTISGELHLAAGCTDGTVRVWNVDSGQMVNRLIGWHHSPVAALFIPKMRCLVSASNVSATWDIRVALGKLHLHPRSSQIDVRTSSGWNVLVLPGDIPAVWRCVENDIEIRDLASQGVHMKLRGEGSAKVQTLAISPGSEYVIAGHSDGSLAVWPTDATILGSLSNPTWTFLPSSGGGRRWPRT</sequence>
<dbReference type="InterPro" id="IPR000719">
    <property type="entry name" value="Prot_kinase_dom"/>
</dbReference>
<protein>
    <recommendedName>
        <fullName evidence="2">Protein kinase domain-containing protein</fullName>
    </recommendedName>
</protein>
<evidence type="ECO:0000313" key="3">
    <source>
        <dbReference type="EMBL" id="KDQ14058.1"/>
    </source>
</evidence>
<dbReference type="PRINTS" id="PR00109">
    <property type="entry name" value="TYRKINASE"/>
</dbReference>
<dbReference type="InterPro" id="IPR011047">
    <property type="entry name" value="Quinoprotein_ADH-like_sf"/>
</dbReference>
<dbReference type="SMART" id="SM00320">
    <property type="entry name" value="WD40"/>
    <property type="match status" value="3"/>
</dbReference>
<keyword evidence="4" id="KW-1185">Reference proteome</keyword>
<dbReference type="InterPro" id="IPR011009">
    <property type="entry name" value="Kinase-like_dom_sf"/>
</dbReference>
<dbReference type="Gene3D" id="2.130.10.10">
    <property type="entry name" value="YVTN repeat-like/Quinoprotein amine dehydrogenase"/>
    <property type="match status" value="1"/>
</dbReference>
<proteinExistence type="predicted"/>
<dbReference type="SUPFAM" id="SSF50998">
    <property type="entry name" value="Quinoprotein alcohol dehydrogenase-like"/>
    <property type="match status" value="1"/>
</dbReference>
<reference evidence="4" key="1">
    <citation type="journal article" date="2014" name="Proc. Natl. Acad. Sci. U.S.A.">
        <title>Extensive sampling of basidiomycete genomes demonstrates inadequacy of the white-rot/brown-rot paradigm for wood decay fungi.</title>
        <authorList>
            <person name="Riley R."/>
            <person name="Salamov A.A."/>
            <person name="Brown D.W."/>
            <person name="Nagy L.G."/>
            <person name="Floudas D."/>
            <person name="Held B.W."/>
            <person name="Levasseur A."/>
            <person name="Lombard V."/>
            <person name="Morin E."/>
            <person name="Otillar R."/>
            <person name="Lindquist E.A."/>
            <person name="Sun H."/>
            <person name="LaButti K.M."/>
            <person name="Schmutz J."/>
            <person name="Jabbour D."/>
            <person name="Luo H."/>
            <person name="Baker S.E."/>
            <person name="Pisabarro A.G."/>
            <person name="Walton J.D."/>
            <person name="Blanchette R.A."/>
            <person name="Henrissat B."/>
            <person name="Martin F."/>
            <person name="Cullen D."/>
            <person name="Hibbett D.S."/>
            <person name="Grigoriev I.V."/>
        </authorList>
    </citation>
    <scope>NUCLEOTIDE SEQUENCE [LARGE SCALE GENOMIC DNA]</scope>
    <source>
        <strain evidence="4">FD-172 SS1</strain>
    </source>
</reference>
<dbReference type="InterPro" id="IPR051681">
    <property type="entry name" value="Ser/Thr_Kinases-Pseudokinases"/>
</dbReference>
<dbReference type="EMBL" id="KL198040">
    <property type="protein sequence ID" value="KDQ14058.1"/>
    <property type="molecule type" value="Genomic_DNA"/>
</dbReference>
<dbReference type="Pfam" id="PF00400">
    <property type="entry name" value="WD40"/>
    <property type="match status" value="2"/>
</dbReference>
<evidence type="ECO:0000259" key="2">
    <source>
        <dbReference type="PROSITE" id="PS50011"/>
    </source>
</evidence>
<dbReference type="PANTHER" id="PTHR44329:SF214">
    <property type="entry name" value="PROTEIN KINASE DOMAIN-CONTAINING PROTEIN"/>
    <property type="match status" value="1"/>
</dbReference>
<dbReference type="PROSITE" id="PS50082">
    <property type="entry name" value="WD_REPEATS_2"/>
    <property type="match status" value="2"/>
</dbReference>
<dbReference type="InParanoid" id="A0A067ME57"/>
<dbReference type="InterPro" id="IPR001680">
    <property type="entry name" value="WD40_rpt"/>
</dbReference>
<feature type="domain" description="Protein kinase" evidence="2">
    <location>
        <begin position="34"/>
        <end position="299"/>
    </location>
</feature>
<feature type="repeat" description="WD" evidence="1">
    <location>
        <begin position="635"/>
        <end position="657"/>
    </location>
</feature>
<keyword evidence="1" id="KW-0853">WD repeat</keyword>
<name>A0A067ME57_BOTB1</name>
<dbReference type="PANTHER" id="PTHR44329">
    <property type="entry name" value="SERINE/THREONINE-PROTEIN KINASE TNNI3K-RELATED"/>
    <property type="match status" value="1"/>
</dbReference>
<dbReference type="HOGENOM" id="CLU_348501_0_0_1"/>
<evidence type="ECO:0000313" key="4">
    <source>
        <dbReference type="Proteomes" id="UP000027195"/>
    </source>
</evidence>
<dbReference type="GO" id="GO:0004674">
    <property type="term" value="F:protein serine/threonine kinase activity"/>
    <property type="evidence" value="ECO:0007669"/>
    <property type="project" value="TreeGrafter"/>
</dbReference>
<dbReference type="InterPro" id="IPR001245">
    <property type="entry name" value="Ser-Thr/Tyr_kinase_cat_dom"/>
</dbReference>
<dbReference type="Proteomes" id="UP000027195">
    <property type="component" value="Unassembled WGS sequence"/>
</dbReference>
<feature type="repeat" description="WD" evidence="1">
    <location>
        <begin position="755"/>
        <end position="779"/>
    </location>
</feature>
<gene>
    <name evidence="3" type="ORF">BOTBODRAFT_55778</name>
</gene>
<dbReference type="GO" id="GO:0005524">
    <property type="term" value="F:ATP binding"/>
    <property type="evidence" value="ECO:0007669"/>
    <property type="project" value="InterPro"/>
</dbReference>
<accession>A0A067ME57</accession>
<dbReference type="SUPFAM" id="SSF56112">
    <property type="entry name" value="Protein kinase-like (PK-like)"/>
    <property type="match status" value="1"/>
</dbReference>